<gene>
    <name evidence="3" type="ORF">C2G38_2194109</name>
</gene>
<feature type="DNA-binding region" description="HMG box" evidence="1">
    <location>
        <begin position="57"/>
        <end position="125"/>
    </location>
</feature>
<evidence type="ECO:0000259" key="2">
    <source>
        <dbReference type="PROSITE" id="PS50118"/>
    </source>
</evidence>
<evidence type="ECO:0000256" key="1">
    <source>
        <dbReference type="PROSITE-ProRule" id="PRU00267"/>
    </source>
</evidence>
<proteinExistence type="predicted"/>
<dbReference type="OrthoDB" id="6247875at2759"/>
<comment type="caution">
    <text evidence="3">The sequence shown here is derived from an EMBL/GenBank/DDBJ whole genome shotgun (WGS) entry which is preliminary data.</text>
</comment>
<sequence>MPKSSSNKIFREQNHLEGMESNSQACKIVKPPPSFKLPFPPEINAEDLINCKTRKLPSKPPNAFFIYRKVYTKELIARDFRYKMTDVSPWVSSSWRNESDKVKEKYKEIAKGVRQLYKQTKLESVVNIDEPMVENKEQIIDPQPLPLPSSTFTKVNLPNPDTSQEILFDQLNQEQTFLQNFRQTDFSLVHNSNEQDHNVDNQELQMTSFIDGLDIEQTYRYNECFGLTFPPPYTPYYLTTNNSQITTEPFGLDIFFENPNVEWDYGESGYF</sequence>
<dbReference type="PROSITE" id="PS50118">
    <property type="entry name" value="HMG_BOX_2"/>
    <property type="match status" value="1"/>
</dbReference>
<protein>
    <recommendedName>
        <fullName evidence="2">HMG box domain-containing protein</fullName>
    </recommendedName>
</protein>
<keyword evidence="1" id="KW-0238">DNA-binding</keyword>
<feature type="domain" description="HMG box" evidence="2">
    <location>
        <begin position="57"/>
        <end position="125"/>
    </location>
</feature>
<accession>A0A397UYU2</accession>
<dbReference type="GO" id="GO:0005634">
    <property type="term" value="C:nucleus"/>
    <property type="evidence" value="ECO:0007669"/>
    <property type="project" value="UniProtKB-UniRule"/>
</dbReference>
<dbReference type="Gene3D" id="1.10.30.10">
    <property type="entry name" value="High mobility group box domain"/>
    <property type="match status" value="1"/>
</dbReference>
<keyword evidence="4" id="KW-1185">Reference proteome</keyword>
<dbReference type="EMBL" id="QKWP01000797">
    <property type="protein sequence ID" value="RIB14761.1"/>
    <property type="molecule type" value="Genomic_DNA"/>
</dbReference>
<evidence type="ECO:0000313" key="4">
    <source>
        <dbReference type="Proteomes" id="UP000266673"/>
    </source>
</evidence>
<organism evidence="3 4">
    <name type="scientific">Gigaspora rosea</name>
    <dbReference type="NCBI Taxonomy" id="44941"/>
    <lineage>
        <taxon>Eukaryota</taxon>
        <taxon>Fungi</taxon>
        <taxon>Fungi incertae sedis</taxon>
        <taxon>Mucoromycota</taxon>
        <taxon>Glomeromycotina</taxon>
        <taxon>Glomeromycetes</taxon>
        <taxon>Diversisporales</taxon>
        <taxon>Gigasporaceae</taxon>
        <taxon>Gigaspora</taxon>
    </lineage>
</organism>
<reference evidence="3 4" key="1">
    <citation type="submission" date="2018-06" db="EMBL/GenBank/DDBJ databases">
        <title>Comparative genomics reveals the genomic features of Rhizophagus irregularis, R. cerebriforme, R. diaphanum and Gigaspora rosea, and their symbiotic lifestyle signature.</title>
        <authorList>
            <person name="Morin E."/>
            <person name="San Clemente H."/>
            <person name="Chen E.C.H."/>
            <person name="De La Providencia I."/>
            <person name="Hainaut M."/>
            <person name="Kuo A."/>
            <person name="Kohler A."/>
            <person name="Murat C."/>
            <person name="Tang N."/>
            <person name="Roy S."/>
            <person name="Loubradou J."/>
            <person name="Henrissat B."/>
            <person name="Grigoriev I.V."/>
            <person name="Corradi N."/>
            <person name="Roux C."/>
            <person name="Martin F.M."/>
        </authorList>
    </citation>
    <scope>NUCLEOTIDE SEQUENCE [LARGE SCALE GENOMIC DNA]</scope>
    <source>
        <strain evidence="3 4">DAOM 194757</strain>
    </source>
</reference>
<dbReference type="Pfam" id="PF00505">
    <property type="entry name" value="HMG_box"/>
    <property type="match status" value="1"/>
</dbReference>
<evidence type="ECO:0000313" key="3">
    <source>
        <dbReference type="EMBL" id="RIB14761.1"/>
    </source>
</evidence>
<dbReference type="SUPFAM" id="SSF47095">
    <property type="entry name" value="HMG-box"/>
    <property type="match status" value="1"/>
</dbReference>
<keyword evidence="1" id="KW-0539">Nucleus</keyword>
<dbReference type="GO" id="GO:0003677">
    <property type="term" value="F:DNA binding"/>
    <property type="evidence" value="ECO:0007669"/>
    <property type="project" value="UniProtKB-UniRule"/>
</dbReference>
<dbReference type="Proteomes" id="UP000266673">
    <property type="component" value="Unassembled WGS sequence"/>
</dbReference>
<dbReference type="AlphaFoldDB" id="A0A397UYU2"/>
<dbReference type="InterPro" id="IPR009071">
    <property type="entry name" value="HMG_box_dom"/>
</dbReference>
<name>A0A397UYU2_9GLOM</name>
<dbReference type="InterPro" id="IPR036910">
    <property type="entry name" value="HMG_box_dom_sf"/>
</dbReference>